<evidence type="ECO:0000313" key="3">
    <source>
        <dbReference type="Proteomes" id="UP001487740"/>
    </source>
</evidence>
<feature type="region of interest" description="Disordered" evidence="1">
    <location>
        <begin position="35"/>
        <end position="58"/>
    </location>
</feature>
<name>A0AAW0TVG2_SCYPA</name>
<evidence type="ECO:0000313" key="2">
    <source>
        <dbReference type="EMBL" id="KAK8391759.1"/>
    </source>
</evidence>
<reference evidence="2 3" key="1">
    <citation type="submission" date="2023-03" db="EMBL/GenBank/DDBJ databases">
        <title>High-quality genome of Scylla paramamosain provides insights in environmental adaptation.</title>
        <authorList>
            <person name="Zhang L."/>
        </authorList>
    </citation>
    <scope>NUCLEOTIDE SEQUENCE [LARGE SCALE GENOMIC DNA]</scope>
    <source>
        <strain evidence="2">LZ_2023a</strain>
        <tissue evidence="2">Muscle</tissue>
    </source>
</reference>
<feature type="region of interest" description="Disordered" evidence="1">
    <location>
        <begin position="216"/>
        <end position="249"/>
    </location>
</feature>
<feature type="region of interest" description="Disordered" evidence="1">
    <location>
        <begin position="95"/>
        <end position="137"/>
    </location>
</feature>
<sequence>MTLVTLKIMRQNVDMELSGHFRLCGGFKCDLRARDPPSIDQPPRNQNGPDCNHSTVSVHPLNTGGLSLLSSREKETAHIILWYVNTPVNVPESQKDYHWSSASHPPTHPTSQPTSHQASQPASQPLYTASRRRVQQSVAPRVYERAVVNQGCSSQRRLGPNLGRQETACPCDRRTVRHPPPVAGPPHHRLQQRNPGGPQLSQAGAFILSVSEQHGRFPRGSLARGGEDVSHRRHNSPENARTLPSGPRLATPTAATSISFTRIPPHSCCLTRW</sequence>
<dbReference type="EMBL" id="JARAKH010000024">
    <property type="protein sequence ID" value="KAK8391759.1"/>
    <property type="molecule type" value="Genomic_DNA"/>
</dbReference>
<proteinExistence type="predicted"/>
<dbReference type="AlphaFoldDB" id="A0AAW0TVG2"/>
<protein>
    <submittedName>
        <fullName evidence="2">Uncharacterized protein</fullName>
    </submittedName>
</protein>
<feature type="compositionally biased region" description="Low complexity" evidence="1">
    <location>
        <begin position="103"/>
        <end position="117"/>
    </location>
</feature>
<keyword evidence="3" id="KW-1185">Reference proteome</keyword>
<feature type="region of interest" description="Disordered" evidence="1">
    <location>
        <begin position="154"/>
        <end position="195"/>
    </location>
</feature>
<gene>
    <name evidence="2" type="ORF">O3P69_017348</name>
</gene>
<evidence type="ECO:0000256" key="1">
    <source>
        <dbReference type="SAM" id="MobiDB-lite"/>
    </source>
</evidence>
<feature type="compositionally biased region" description="Polar residues" evidence="1">
    <location>
        <begin position="118"/>
        <end position="127"/>
    </location>
</feature>
<dbReference type="Proteomes" id="UP001487740">
    <property type="component" value="Unassembled WGS sequence"/>
</dbReference>
<organism evidence="2 3">
    <name type="scientific">Scylla paramamosain</name>
    <name type="common">Mud crab</name>
    <dbReference type="NCBI Taxonomy" id="85552"/>
    <lineage>
        <taxon>Eukaryota</taxon>
        <taxon>Metazoa</taxon>
        <taxon>Ecdysozoa</taxon>
        <taxon>Arthropoda</taxon>
        <taxon>Crustacea</taxon>
        <taxon>Multicrustacea</taxon>
        <taxon>Malacostraca</taxon>
        <taxon>Eumalacostraca</taxon>
        <taxon>Eucarida</taxon>
        <taxon>Decapoda</taxon>
        <taxon>Pleocyemata</taxon>
        <taxon>Brachyura</taxon>
        <taxon>Eubrachyura</taxon>
        <taxon>Portunoidea</taxon>
        <taxon>Portunidae</taxon>
        <taxon>Portuninae</taxon>
        <taxon>Scylla</taxon>
    </lineage>
</organism>
<comment type="caution">
    <text evidence="2">The sequence shown here is derived from an EMBL/GenBank/DDBJ whole genome shotgun (WGS) entry which is preliminary data.</text>
</comment>
<feature type="compositionally biased region" description="Polar residues" evidence="1">
    <location>
        <begin position="43"/>
        <end position="57"/>
    </location>
</feature>
<accession>A0AAW0TVG2</accession>